<dbReference type="AlphaFoldDB" id="M1DWQ1"/>
<dbReference type="Gramene" id="PGSC0003DMT400095620">
    <property type="protein sequence ID" value="PGSC0003DMT400095620"/>
    <property type="gene ID" value="PGSC0003DMG400045191"/>
</dbReference>
<dbReference type="Proteomes" id="UP000011115">
    <property type="component" value="Unassembled WGS sequence"/>
</dbReference>
<reference evidence="3" key="1">
    <citation type="journal article" date="2011" name="Nature">
        <title>Genome sequence and analysis of the tuber crop potato.</title>
        <authorList>
            <consortium name="The Potato Genome Sequencing Consortium"/>
        </authorList>
    </citation>
    <scope>NUCLEOTIDE SEQUENCE [LARGE SCALE GENOMIC DNA]</scope>
    <source>
        <strain evidence="3">cv. DM1-3 516 R44</strain>
    </source>
</reference>
<reference evidence="2" key="2">
    <citation type="submission" date="2015-06" db="UniProtKB">
        <authorList>
            <consortium name="EnsemblPlants"/>
        </authorList>
    </citation>
    <scope>IDENTIFICATION</scope>
    <source>
        <strain evidence="2">DM1-3 516 R44</strain>
    </source>
</reference>
<keyword evidence="3" id="KW-1185">Reference proteome</keyword>
<evidence type="ECO:0000256" key="1">
    <source>
        <dbReference type="SAM" id="MobiDB-lite"/>
    </source>
</evidence>
<evidence type="ECO:0000313" key="3">
    <source>
        <dbReference type="Proteomes" id="UP000011115"/>
    </source>
</evidence>
<dbReference type="PaxDb" id="4113-PGSC0003DMT400095620"/>
<dbReference type="EnsemblPlants" id="PGSC0003DMT400095620">
    <property type="protein sequence ID" value="PGSC0003DMT400095620"/>
    <property type="gene ID" value="PGSC0003DMG400045191"/>
</dbReference>
<evidence type="ECO:0000313" key="2">
    <source>
        <dbReference type="EnsemblPlants" id="PGSC0003DMT400095620"/>
    </source>
</evidence>
<evidence type="ECO:0008006" key="4">
    <source>
        <dbReference type="Google" id="ProtNLM"/>
    </source>
</evidence>
<sequence>MQVLYTSVEVEAIALQFEKGATPSGSESQSVSSTSISTTSSSEADNSGDSPVPTIVVLAPNANEPNKLCVPSQHQLYENGTMMNEHRRMVQTVTEERRVLTGSLRTITAIQELFLDAHMRVDGMEPWDLHRRDD</sequence>
<accession>M1DWQ1</accession>
<feature type="compositionally biased region" description="Low complexity" evidence="1">
    <location>
        <begin position="22"/>
        <end position="42"/>
    </location>
</feature>
<dbReference type="HOGENOM" id="CLU_1899939_0_0_1"/>
<feature type="region of interest" description="Disordered" evidence="1">
    <location>
        <begin position="20"/>
        <end position="54"/>
    </location>
</feature>
<name>M1DWQ1_SOLTU</name>
<protein>
    <recommendedName>
        <fullName evidence="4">Integrase core domain containing protein</fullName>
    </recommendedName>
</protein>
<organism evidence="2 3">
    <name type="scientific">Solanum tuberosum</name>
    <name type="common">Potato</name>
    <dbReference type="NCBI Taxonomy" id="4113"/>
    <lineage>
        <taxon>Eukaryota</taxon>
        <taxon>Viridiplantae</taxon>
        <taxon>Streptophyta</taxon>
        <taxon>Embryophyta</taxon>
        <taxon>Tracheophyta</taxon>
        <taxon>Spermatophyta</taxon>
        <taxon>Magnoliopsida</taxon>
        <taxon>eudicotyledons</taxon>
        <taxon>Gunneridae</taxon>
        <taxon>Pentapetalae</taxon>
        <taxon>asterids</taxon>
        <taxon>lamiids</taxon>
        <taxon>Solanales</taxon>
        <taxon>Solanaceae</taxon>
        <taxon>Solanoideae</taxon>
        <taxon>Solaneae</taxon>
        <taxon>Solanum</taxon>
    </lineage>
</organism>
<dbReference type="InParanoid" id="M1DWQ1"/>
<proteinExistence type="predicted"/>